<accession>A0ABD1G840</accession>
<comment type="caution">
    <text evidence="2">The sequence shown here is derived from an EMBL/GenBank/DDBJ whole genome shotgun (WGS) entry which is preliminary data.</text>
</comment>
<proteinExistence type="predicted"/>
<evidence type="ECO:0000313" key="3">
    <source>
        <dbReference type="Proteomes" id="UP001567538"/>
    </source>
</evidence>
<organism evidence="2 3">
    <name type="scientific">Salvia divinorum</name>
    <name type="common">Maria pastora</name>
    <name type="synonym">Diviner's sage</name>
    <dbReference type="NCBI Taxonomy" id="28513"/>
    <lineage>
        <taxon>Eukaryota</taxon>
        <taxon>Viridiplantae</taxon>
        <taxon>Streptophyta</taxon>
        <taxon>Embryophyta</taxon>
        <taxon>Tracheophyta</taxon>
        <taxon>Spermatophyta</taxon>
        <taxon>Magnoliopsida</taxon>
        <taxon>eudicotyledons</taxon>
        <taxon>Gunneridae</taxon>
        <taxon>Pentapetalae</taxon>
        <taxon>asterids</taxon>
        <taxon>lamiids</taxon>
        <taxon>Lamiales</taxon>
        <taxon>Lamiaceae</taxon>
        <taxon>Nepetoideae</taxon>
        <taxon>Mentheae</taxon>
        <taxon>Salviinae</taxon>
        <taxon>Salvia</taxon>
        <taxon>Salvia subgen. Calosphace</taxon>
    </lineage>
</organism>
<reference evidence="2 3" key="1">
    <citation type="submission" date="2024-06" db="EMBL/GenBank/DDBJ databases">
        <title>A chromosome level genome sequence of Diviner's sage (Salvia divinorum).</title>
        <authorList>
            <person name="Ford S.A."/>
            <person name="Ro D.-K."/>
            <person name="Ness R.W."/>
            <person name="Phillips M.A."/>
        </authorList>
    </citation>
    <scope>NUCLEOTIDE SEQUENCE [LARGE SCALE GENOMIC DNA]</scope>
    <source>
        <strain evidence="2">SAF-2024a</strain>
        <tissue evidence="2">Leaf</tissue>
    </source>
</reference>
<feature type="transmembrane region" description="Helical" evidence="1">
    <location>
        <begin position="105"/>
        <end position="124"/>
    </location>
</feature>
<feature type="transmembrane region" description="Helical" evidence="1">
    <location>
        <begin position="238"/>
        <end position="263"/>
    </location>
</feature>
<evidence type="ECO:0000256" key="1">
    <source>
        <dbReference type="SAM" id="Phobius"/>
    </source>
</evidence>
<dbReference type="PANTHER" id="PTHR12242">
    <property type="entry name" value="OS02G0130600 PROTEIN-RELATED"/>
    <property type="match status" value="1"/>
</dbReference>
<feature type="transmembrane region" description="Helical" evidence="1">
    <location>
        <begin position="275"/>
        <end position="295"/>
    </location>
</feature>
<gene>
    <name evidence="2" type="ORF">AAHA92_27978</name>
</gene>
<evidence type="ECO:0008006" key="4">
    <source>
        <dbReference type="Google" id="ProtNLM"/>
    </source>
</evidence>
<keyword evidence="1" id="KW-0472">Membrane</keyword>
<feature type="transmembrane region" description="Helical" evidence="1">
    <location>
        <begin position="178"/>
        <end position="199"/>
    </location>
</feature>
<feature type="transmembrane region" description="Helical" evidence="1">
    <location>
        <begin position="75"/>
        <end position="99"/>
    </location>
</feature>
<keyword evidence="1" id="KW-1133">Transmembrane helix</keyword>
<sequence>MATDTTNPSYWLNWRFLLCAIWIAVTMIVAALIIWRYEGRSLPRSRASGDWRNKGASWATSSSSIHPVWLLGFRIVAFCTLLGLILADTILHGVGIFYYYTQWTFTLVTIYFGIASSLSILGCLRCCITRETKGDHSIVADAEHGLFVPPPDTTKTSSNDSHNPTPVTPSITEYAFQIIFQICAGAVMLTDSVYWLVLYSKEDDITFLVVCMHSMNAVFLLGDTILNALSFPFFRIAYFALWTCVFVIFQWIIHACVSMSWPYTFLDLSSPYAPLWYLGVGLMQIPLYGIFSLIFKIKQRYLSR</sequence>
<name>A0ABD1G840_SALDI</name>
<keyword evidence="1" id="KW-0812">Transmembrane</keyword>
<feature type="transmembrane region" description="Helical" evidence="1">
    <location>
        <begin position="205"/>
        <end position="226"/>
    </location>
</feature>
<feature type="transmembrane region" description="Helical" evidence="1">
    <location>
        <begin position="12"/>
        <end position="35"/>
    </location>
</feature>
<protein>
    <recommendedName>
        <fullName evidence="4">Transmembrane protein</fullName>
    </recommendedName>
</protein>
<dbReference type="EMBL" id="JBEAFC010000010">
    <property type="protein sequence ID" value="KAL1539349.1"/>
    <property type="molecule type" value="Genomic_DNA"/>
</dbReference>
<dbReference type="Proteomes" id="UP001567538">
    <property type="component" value="Unassembled WGS sequence"/>
</dbReference>
<dbReference type="AlphaFoldDB" id="A0ABD1G840"/>
<dbReference type="PANTHER" id="PTHR12242:SF10">
    <property type="entry name" value="TRANSMEMBRANE PROTEIN"/>
    <property type="match status" value="1"/>
</dbReference>
<keyword evidence="3" id="KW-1185">Reference proteome</keyword>
<evidence type="ECO:0000313" key="2">
    <source>
        <dbReference type="EMBL" id="KAL1539349.1"/>
    </source>
</evidence>